<evidence type="ECO:0000256" key="3">
    <source>
        <dbReference type="ARBA" id="ARBA00022753"/>
    </source>
</evidence>
<dbReference type="PANTHER" id="PTHR23167:SF42">
    <property type="entry name" value="EH DOMAIN-BINDING PROTEIN 1-LIKE PROTEIN 1"/>
    <property type="match status" value="1"/>
</dbReference>
<feature type="compositionally biased region" description="Polar residues" evidence="5">
    <location>
        <begin position="1273"/>
        <end position="1283"/>
    </location>
</feature>
<protein>
    <recommendedName>
        <fullName evidence="11">EH domain-binding protein 1-like protein 1</fullName>
    </recommendedName>
</protein>
<dbReference type="InterPro" id="IPR036872">
    <property type="entry name" value="CH_dom_sf"/>
</dbReference>
<keyword evidence="10" id="KW-1185">Reference proteome</keyword>
<feature type="region of interest" description="Disordered" evidence="5">
    <location>
        <begin position="1210"/>
        <end position="1235"/>
    </location>
</feature>
<dbReference type="Proteomes" id="UP000827986">
    <property type="component" value="Unassembled WGS sequence"/>
</dbReference>
<feature type="compositionally biased region" description="Basic and acidic residues" evidence="5">
    <location>
        <begin position="1256"/>
        <end position="1269"/>
    </location>
</feature>
<dbReference type="OrthoDB" id="5972258at2759"/>
<feature type="compositionally biased region" description="Low complexity" evidence="5">
    <location>
        <begin position="308"/>
        <end position="324"/>
    </location>
</feature>
<feature type="compositionally biased region" description="Basic and acidic residues" evidence="5">
    <location>
        <begin position="729"/>
        <end position="738"/>
    </location>
</feature>
<name>A0A9D4AQZ2_9SAUR</name>
<evidence type="ECO:0000259" key="8">
    <source>
        <dbReference type="PROSITE" id="PS51848"/>
    </source>
</evidence>
<proteinExistence type="predicted"/>
<feature type="region of interest" description="Disordered" evidence="5">
    <location>
        <begin position="729"/>
        <end position="750"/>
    </location>
</feature>
<comment type="caution">
    <text evidence="9">The sequence shown here is derived from an EMBL/GenBank/DDBJ whole genome shotgun (WGS) entry which is preliminary data.</text>
</comment>
<feature type="compositionally biased region" description="Low complexity" evidence="5">
    <location>
        <begin position="448"/>
        <end position="463"/>
    </location>
</feature>
<organism evidence="9 10">
    <name type="scientific">Mauremys mutica</name>
    <name type="common">yellowpond turtle</name>
    <dbReference type="NCBI Taxonomy" id="74926"/>
    <lineage>
        <taxon>Eukaryota</taxon>
        <taxon>Metazoa</taxon>
        <taxon>Chordata</taxon>
        <taxon>Craniata</taxon>
        <taxon>Vertebrata</taxon>
        <taxon>Euteleostomi</taxon>
        <taxon>Archelosauria</taxon>
        <taxon>Testudinata</taxon>
        <taxon>Testudines</taxon>
        <taxon>Cryptodira</taxon>
        <taxon>Durocryptodira</taxon>
        <taxon>Testudinoidea</taxon>
        <taxon>Geoemydidae</taxon>
        <taxon>Geoemydinae</taxon>
        <taxon>Mauremys</taxon>
    </lineage>
</organism>
<evidence type="ECO:0000259" key="7">
    <source>
        <dbReference type="PROSITE" id="PS51840"/>
    </source>
</evidence>
<dbReference type="Pfam" id="PF10358">
    <property type="entry name" value="NT-C2"/>
    <property type="match status" value="1"/>
</dbReference>
<keyword evidence="4" id="KW-0175">Coiled coil</keyword>
<dbReference type="InterPro" id="IPR001715">
    <property type="entry name" value="CH_dom"/>
</dbReference>
<feature type="compositionally biased region" description="Pro residues" evidence="5">
    <location>
        <begin position="406"/>
        <end position="419"/>
    </location>
</feature>
<dbReference type="PANTHER" id="PTHR23167">
    <property type="entry name" value="CALPONIN HOMOLOGY DOMAIN-CONTAINING PROTEIN DDB_G0272472-RELATED"/>
    <property type="match status" value="1"/>
</dbReference>
<feature type="compositionally biased region" description="Basic and acidic residues" evidence="5">
    <location>
        <begin position="1448"/>
        <end position="1463"/>
    </location>
</feature>
<accession>A0A9D4AQZ2</accession>
<keyword evidence="2" id="KW-0597">Phosphoprotein</keyword>
<gene>
    <name evidence="9" type="ORF">KIL84_003211</name>
</gene>
<dbReference type="Pfam" id="PF00307">
    <property type="entry name" value="CH"/>
    <property type="match status" value="1"/>
</dbReference>
<evidence type="ECO:0000313" key="10">
    <source>
        <dbReference type="Proteomes" id="UP000827986"/>
    </source>
</evidence>
<evidence type="ECO:0000313" key="9">
    <source>
        <dbReference type="EMBL" id="KAH1167728.1"/>
    </source>
</evidence>
<dbReference type="SUPFAM" id="SSF47576">
    <property type="entry name" value="Calponin-homology domain, CH-domain"/>
    <property type="match status" value="1"/>
</dbReference>
<feature type="domain" description="C2 NT-type" evidence="7">
    <location>
        <begin position="8"/>
        <end position="157"/>
    </location>
</feature>
<evidence type="ECO:0000256" key="4">
    <source>
        <dbReference type="ARBA" id="ARBA00023054"/>
    </source>
</evidence>
<evidence type="ECO:0000259" key="6">
    <source>
        <dbReference type="PROSITE" id="PS50021"/>
    </source>
</evidence>
<feature type="compositionally biased region" description="Basic and acidic residues" evidence="5">
    <location>
        <begin position="1320"/>
        <end position="1329"/>
    </location>
</feature>
<feature type="compositionally biased region" description="Low complexity" evidence="5">
    <location>
        <begin position="1477"/>
        <end position="1492"/>
    </location>
</feature>
<evidence type="ECO:0008006" key="11">
    <source>
        <dbReference type="Google" id="ProtNLM"/>
    </source>
</evidence>
<keyword evidence="3" id="KW-0967">Endosome</keyword>
<dbReference type="FunFam" id="1.10.418.10:FF:000023">
    <property type="entry name" value="EH domain-binding protein 1 isoform X1"/>
    <property type="match status" value="1"/>
</dbReference>
<dbReference type="InterPro" id="IPR022735">
    <property type="entry name" value="bMERB_dom"/>
</dbReference>
<dbReference type="SMART" id="SM01203">
    <property type="entry name" value="DUF3585"/>
    <property type="match status" value="1"/>
</dbReference>
<dbReference type="EMBL" id="JAHDVG010000486">
    <property type="protein sequence ID" value="KAH1167728.1"/>
    <property type="molecule type" value="Genomic_DNA"/>
</dbReference>
<sequence>MSSAWKRLQRVGKRASKFHFVACYQELMVECTKKWQPDKLIVVWTRRNRRVCSKAHSWQPGIKNPYRGMVVWMVPENVDIMVTLYRDPHMEEYEDKDWTFVIENESKGQRKVLASADVNLQRFARPTPAQAELKLKLKPRSVKVVAATLQLTLSCVFLREGKATDEDMQSLASLMSVKPSDIGNLDDFADSDEDDEAARRVQHEDRSSQGTAPTDTSRELNTLAEEEENPSAPGTSRAAAGRATPRGTPREAGSAKEETVRVADTPDAPLRDTPHPALELVLQGAAPSPPPELMGPPPVSGAGQAGRAGQNMAAGGNPMGAAGAVEPGAKGEMEAQVPDQAHKPGTGPSQETGRHGGNPRAEEEEKAAALMKQPASGSDTEGRPSDIWMPRAESPVPAPRRKKPLLPEPTAPTAPPPEVPSIQRRRWEGAKPPPSQLKLGAAKSEQGPRPAASLPVPVVPARARLARPRSAELPARPKPLPRPRRDRRARSASPGVSVVMYLHEDAPGPAVVAGEGIGLARSGLGAGVPSAAALLAVSTVVGLPPVPWGRQGEKAAAAADATGWPSIGGAVAPVVVPLKEERGRATGEGLRGASHLERLTADGAAGKDAGGAAVCVGGGDAASLVGPPKPWRYRSEDVVGEGARGASRAVMEAIPGQLEKGRPEEPAEQENCRADRKACGGTAQSVAEVVPLLEGHRTELVAQEDSGRGFWPSPAPDLAPTATPLKLEQRRAAGERPRAASQPERPGAERAAWKDAVGAAVQEGAGNAPSLMAPPKPWRCRSEDVVGQGAGEVPSSVMKAGVGDGLGGVILAWPEWGRLEGAGGEAAGKPSGGAVHSVTADTLPVEAPARLERGRLEEAGGEAAGRPCRGEVQSVVADAPSLEASAQLEGTMESPGADGTLPAGATPSTPEPLLERAGPEEAAGSRECGGAVGCLPSKEDASEAGPPLETQSGLCTDQLATCTGSGRSSRQAAALALMPSQDVPILGPPSPFAEPYISQCRFTLSLPPTHPARERSASPSSNEGTQASGREPSPPPCGAARDSVGQEAAQEEPPATSPGLVSCSQSLLEWCQNVTAGYRGVRVTNFTTSWRNGLAFCAILHHFHPEKINYETLDPLAIKENNKLAYDGFASLGISRVLEPADMVFLTVPDKLIVMTYLCQIRAFFTGQELNVVQIANHSSQSTYKVGKFDSDPAFSIDPARFYAERFQSAARGPEEPGSTAPAARDDGKAAANKTVTGGAELAKKLEAELTAPKDAGTDAKTGDAKDAGKVTVNGTISQTAVQSEVEPSVTKDAGKVPINGVTTKPAISPEAEPPTPKDGGSKAAKDAGKALVNGAMSQSAKKPEAEPLAPEDAGKVPANGDEKLVPPPRLKRQSVRNGEAPDQAERSLQRSLSTGSQGPVAPPRSHGSKSGFSHVRDADLLKKRRSRLKSESLSMDEGEAGGPPGETPRRRSDWLGTDDREGMMTPKAGPPASARTQQPPETAPSSSATPQEPSRDPSKETSTAEEEVPRFQDTSQYVVAELQALENEQKQIDARAAVVEKDLRFLMESGTNKAQEEELIQEWFTLVNKKNALIRRQDQLQLLMEEQDLERRFELLSRELRAMLATEDCLKTEAQQRREQLLLEELVSLVNQRDELVRDLDIKERIALEEDARLQRGLELRRRKYSRKDKCRIS</sequence>
<dbReference type="Pfam" id="PF12130">
    <property type="entry name" value="bMERB_dom"/>
    <property type="match status" value="1"/>
</dbReference>
<dbReference type="InterPro" id="IPR019448">
    <property type="entry name" value="NT-C2"/>
</dbReference>
<feature type="region of interest" description="Disordered" evidence="5">
    <location>
        <begin position="822"/>
        <end position="849"/>
    </location>
</feature>
<dbReference type="PROSITE" id="PS51840">
    <property type="entry name" value="C2_NT"/>
    <property type="match status" value="1"/>
</dbReference>
<feature type="compositionally biased region" description="Polar residues" evidence="5">
    <location>
        <begin position="1017"/>
        <end position="1028"/>
    </location>
</feature>
<dbReference type="GO" id="GO:0005768">
    <property type="term" value="C:endosome"/>
    <property type="evidence" value="ECO:0007669"/>
    <property type="project" value="UniProtKB-SubCell"/>
</dbReference>
<feature type="compositionally biased region" description="Pro residues" evidence="5">
    <location>
        <begin position="287"/>
        <end position="299"/>
    </location>
</feature>
<dbReference type="CDD" id="cd21255">
    <property type="entry name" value="CH_EHBP1L1"/>
    <property type="match status" value="1"/>
</dbReference>
<evidence type="ECO:0000256" key="5">
    <source>
        <dbReference type="SAM" id="MobiDB-lite"/>
    </source>
</evidence>
<comment type="subcellular location">
    <subcellularLocation>
        <location evidence="1">Endosome</location>
    </subcellularLocation>
</comment>
<feature type="region of interest" description="Disordered" evidence="5">
    <location>
        <begin position="1007"/>
        <end position="1060"/>
    </location>
</feature>
<feature type="compositionally biased region" description="Acidic residues" evidence="5">
    <location>
        <begin position="187"/>
        <end position="196"/>
    </location>
</feature>
<dbReference type="InterPro" id="IPR050540">
    <property type="entry name" value="F-actin_Monoox_Mical"/>
</dbReference>
<feature type="compositionally biased region" description="Basic and acidic residues" evidence="5">
    <location>
        <begin position="197"/>
        <end position="207"/>
    </location>
</feature>
<feature type="domain" description="Calponin-homology (CH)" evidence="6">
    <location>
        <begin position="1061"/>
        <end position="1166"/>
    </location>
</feature>
<dbReference type="PROSITE" id="PS50021">
    <property type="entry name" value="CH"/>
    <property type="match status" value="1"/>
</dbReference>
<dbReference type="Gene3D" id="1.10.418.10">
    <property type="entry name" value="Calponin-like domain"/>
    <property type="match status" value="1"/>
</dbReference>
<reference evidence="9" key="1">
    <citation type="submission" date="2021-09" db="EMBL/GenBank/DDBJ databases">
        <title>The genome of Mauremys mutica provides insights into the evolution of semi-aquatic lifestyle.</title>
        <authorList>
            <person name="Gong S."/>
            <person name="Gao Y."/>
        </authorList>
    </citation>
    <scope>NUCLEOTIDE SEQUENCE</scope>
    <source>
        <strain evidence="9">MM-2020</strain>
        <tissue evidence="9">Muscle</tissue>
    </source>
</reference>
<feature type="region of interest" description="Disordered" evidence="5">
    <location>
        <begin position="1248"/>
        <end position="1514"/>
    </location>
</feature>
<dbReference type="SMART" id="SM00033">
    <property type="entry name" value="CH"/>
    <property type="match status" value="1"/>
</dbReference>
<feature type="compositionally biased region" description="Low complexity" evidence="5">
    <location>
        <begin position="230"/>
        <end position="247"/>
    </location>
</feature>
<feature type="compositionally biased region" description="Basic residues" evidence="5">
    <location>
        <begin position="479"/>
        <end position="490"/>
    </location>
</feature>
<feature type="region of interest" description="Disordered" evidence="5">
    <location>
        <begin position="179"/>
        <end position="493"/>
    </location>
</feature>
<feature type="region of interest" description="Disordered" evidence="5">
    <location>
        <begin position="887"/>
        <end position="931"/>
    </location>
</feature>
<evidence type="ECO:0000256" key="2">
    <source>
        <dbReference type="ARBA" id="ARBA00022553"/>
    </source>
</evidence>
<feature type="domain" description="BMERB" evidence="8">
    <location>
        <begin position="1506"/>
        <end position="1657"/>
    </location>
</feature>
<evidence type="ECO:0000256" key="1">
    <source>
        <dbReference type="ARBA" id="ARBA00004177"/>
    </source>
</evidence>
<dbReference type="PROSITE" id="PS51848">
    <property type="entry name" value="BMERB"/>
    <property type="match status" value="1"/>
</dbReference>